<keyword evidence="1 4" id="KW-0378">Hydrolase</keyword>
<comment type="caution">
    <text evidence="4">The sequence shown here is derived from an EMBL/GenBank/DDBJ whole genome shotgun (WGS) entry which is preliminary data.</text>
</comment>
<evidence type="ECO:0000313" key="5">
    <source>
        <dbReference type="Proteomes" id="UP001183246"/>
    </source>
</evidence>
<keyword evidence="2" id="KW-0472">Membrane</keyword>
<dbReference type="SUPFAM" id="SSF81606">
    <property type="entry name" value="PP2C-like"/>
    <property type="match status" value="1"/>
</dbReference>
<feature type="domain" description="PPM-type phosphatase" evidence="3">
    <location>
        <begin position="138"/>
        <end position="360"/>
    </location>
</feature>
<protein>
    <submittedName>
        <fullName evidence="4">PP2C family protein-serine/threonine phosphatase</fullName>
        <ecNumber evidence="4">3.1.3.16</ecNumber>
    </submittedName>
</protein>
<keyword evidence="2" id="KW-0812">Transmembrane</keyword>
<feature type="transmembrane region" description="Helical" evidence="2">
    <location>
        <begin position="12"/>
        <end position="30"/>
    </location>
</feature>
<dbReference type="Gene3D" id="3.60.40.10">
    <property type="entry name" value="PPM-type phosphatase domain"/>
    <property type="match status" value="1"/>
</dbReference>
<evidence type="ECO:0000256" key="2">
    <source>
        <dbReference type="SAM" id="Phobius"/>
    </source>
</evidence>
<evidence type="ECO:0000259" key="3">
    <source>
        <dbReference type="SMART" id="SM00331"/>
    </source>
</evidence>
<dbReference type="InterPro" id="IPR052016">
    <property type="entry name" value="Bact_Sigma-Reg"/>
</dbReference>
<dbReference type="InterPro" id="IPR001932">
    <property type="entry name" value="PPM-type_phosphatase-like_dom"/>
</dbReference>
<feature type="transmembrane region" description="Helical" evidence="2">
    <location>
        <begin position="42"/>
        <end position="65"/>
    </location>
</feature>
<dbReference type="GO" id="GO:0004722">
    <property type="term" value="F:protein serine/threonine phosphatase activity"/>
    <property type="evidence" value="ECO:0007669"/>
    <property type="project" value="UniProtKB-EC"/>
</dbReference>
<dbReference type="EMBL" id="JAVREL010000012">
    <property type="protein sequence ID" value="MDT0345112.1"/>
    <property type="molecule type" value="Genomic_DNA"/>
</dbReference>
<dbReference type="Proteomes" id="UP001183246">
    <property type="component" value="Unassembled WGS sequence"/>
</dbReference>
<reference evidence="5" key="1">
    <citation type="submission" date="2023-07" db="EMBL/GenBank/DDBJ databases">
        <title>30 novel species of actinomycetes from the DSMZ collection.</title>
        <authorList>
            <person name="Nouioui I."/>
        </authorList>
    </citation>
    <scope>NUCLEOTIDE SEQUENCE [LARGE SCALE GENOMIC DNA]</scope>
    <source>
        <strain evidence="5">DSM 44938</strain>
    </source>
</reference>
<dbReference type="Pfam" id="PF07228">
    <property type="entry name" value="SpoIIE"/>
    <property type="match status" value="1"/>
</dbReference>
<dbReference type="InterPro" id="IPR036457">
    <property type="entry name" value="PPM-type-like_dom_sf"/>
</dbReference>
<proteinExistence type="predicted"/>
<dbReference type="SMART" id="SM00331">
    <property type="entry name" value="PP2C_SIG"/>
    <property type="match status" value="1"/>
</dbReference>
<dbReference type="PANTHER" id="PTHR43156:SF2">
    <property type="entry name" value="STAGE II SPORULATION PROTEIN E"/>
    <property type="match status" value="1"/>
</dbReference>
<name>A0ABU2MTZ5_9ACTN</name>
<dbReference type="EC" id="3.1.3.16" evidence="4"/>
<dbReference type="RefSeq" id="WP_311706237.1">
    <property type="nucleotide sequence ID" value="NZ_JAVREL010000012.1"/>
</dbReference>
<feature type="transmembrane region" description="Helical" evidence="2">
    <location>
        <begin position="85"/>
        <end position="102"/>
    </location>
</feature>
<accession>A0ABU2MTZ5</accession>
<organism evidence="4 5">
    <name type="scientific">Streptomyces litchfieldiae</name>
    <dbReference type="NCBI Taxonomy" id="3075543"/>
    <lineage>
        <taxon>Bacteria</taxon>
        <taxon>Bacillati</taxon>
        <taxon>Actinomycetota</taxon>
        <taxon>Actinomycetes</taxon>
        <taxon>Kitasatosporales</taxon>
        <taxon>Streptomycetaceae</taxon>
        <taxon>Streptomyces</taxon>
    </lineage>
</organism>
<keyword evidence="5" id="KW-1185">Reference proteome</keyword>
<evidence type="ECO:0000256" key="1">
    <source>
        <dbReference type="ARBA" id="ARBA00022801"/>
    </source>
</evidence>
<gene>
    <name evidence="4" type="ORF">RM590_21265</name>
</gene>
<sequence>MHTSAPWRAGVWAYAWLPALLVAIGTWLDFQTPPHVTLTPFYVAAPLLAAPVLSLPITAAYGVLATGAVAAQMSWRIPEPAWSEATIKTGTVALISLLALVINRIVARRDQRVAAAQNVAEAVQRAVVPEPPDRAGGLTVAARYRAAQRNTLIGGDLYAVRETPHGVRILIGDVRGKGLAATEAVAVLLGAFREAADDEPRLESVTARMETALMRERRKRAALDAVEGFTTALLVEVPRDPPDCLRLINRGHPPPLLLGPGGAADYVPADPALPLGLGDLGPGPDRPCTAGFPPGSQLLLYTDGVSEARDADGVFYEPAASLAGRVFAGPAELADGVVEDVLEHTGGALADDMALLAVDRPATDTADSAANGSGPG</sequence>
<keyword evidence="2" id="KW-1133">Transmembrane helix</keyword>
<evidence type="ECO:0000313" key="4">
    <source>
        <dbReference type="EMBL" id="MDT0345112.1"/>
    </source>
</evidence>
<dbReference type="PANTHER" id="PTHR43156">
    <property type="entry name" value="STAGE II SPORULATION PROTEIN E-RELATED"/>
    <property type="match status" value="1"/>
</dbReference>